<dbReference type="GO" id="GO:0036424">
    <property type="term" value="F:L-phosphoserine phosphatase activity"/>
    <property type="evidence" value="ECO:0007669"/>
    <property type="project" value="InterPro"/>
</dbReference>
<comment type="cofactor">
    <cofactor evidence="1">
        <name>Mg(2+)</name>
        <dbReference type="ChEBI" id="CHEBI:18420"/>
    </cofactor>
</comment>
<evidence type="ECO:0000256" key="9">
    <source>
        <dbReference type="ARBA" id="ARBA00023299"/>
    </source>
</evidence>
<dbReference type="InterPro" id="IPR004469">
    <property type="entry name" value="PSP"/>
</dbReference>
<dbReference type="CDD" id="cd07500">
    <property type="entry name" value="HAD_PSP"/>
    <property type="match status" value="1"/>
</dbReference>
<reference evidence="16" key="1">
    <citation type="submission" date="2016-10" db="EMBL/GenBank/DDBJ databases">
        <authorList>
            <person name="Varghese N."/>
            <person name="Submissions S."/>
        </authorList>
    </citation>
    <scope>NUCLEOTIDE SEQUENCE [LARGE SCALE GENOMIC DNA]</scope>
    <source>
        <strain evidence="16">CGMCC 4.6856</strain>
    </source>
</reference>
<evidence type="ECO:0000256" key="8">
    <source>
        <dbReference type="ARBA" id="ARBA00022842"/>
    </source>
</evidence>
<dbReference type="SFLD" id="SFLDF00029">
    <property type="entry name" value="phosphoserine_phosphatase"/>
    <property type="match status" value="1"/>
</dbReference>
<dbReference type="GO" id="GO:0006564">
    <property type="term" value="P:L-serine biosynthetic process"/>
    <property type="evidence" value="ECO:0007669"/>
    <property type="project" value="UniProtKB-KW"/>
</dbReference>
<evidence type="ECO:0000256" key="5">
    <source>
        <dbReference type="ARBA" id="ARBA00022605"/>
    </source>
</evidence>
<dbReference type="Pfam" id="PF21086">
    <property type="entry name" value="ACT_PSP_2"/>
    <property type="match status" value="1"/>
</dbReference>
<keyword evidence="9" id="KW-0718">Serine biosynthesis</keyword>
<keyword evidence="16" id="KW-1185">Reference proteome</keyword>
<dbReference type="SUPFAM" id="SSF55021">
    <property type="entry name" value="ACT-like"/>
    <property type="match status" value="1"/>
</dbReference>
<feature type="active site" description="Proton donor" evidence="13">
    <location>
        <position position="185"/>
    </location>
</feature>
<dbReference type="InterPro" id="IPR045865">
    <property type="entry name" value="ACT-like_dom_sf"/>
</dbReference>
<comment type="pathway">
    <text evidence="2">Amino-acid biosynthesis; L-serine biosynthesis; L-serine from 3-phospho-D-glycerate: step 3/3.</text>
</comment>
<dbReference type="RefSeq" id="WP_198410134.1">
    <property type="nucleotide sequence ID" value="NZ_FOFA01000005.1"/>
</dbReference>
<dbReference type="NCBIfam" id="TIGR00338">
    <property type="entry name" value="serB"/>
    <property type="match status" value="1"/>
</dbReference>
<evidence type="ECO:0000256" key="13">
    <source>
        <dbReference type="PIRSR" id="PIRSR604469-1"/>
    </source>
</evidence>
<proteinExistence type="inferred from homology"/>
<evidence type="ECO:0000256" key="12">
    <source>
        <dbReference type="ARBA" id="ARBA00048523"/>
    </source>
</evidence>
<name>A0A1H9I3M9_9ACTN</name>
<dbReference type="EC" id="3.1.3.3" evidence="4"/>
<dbReference type="STRING" id="1036181.SAMN05421756_10565"/>
<dbReference type="InterPro" id="IPR050582">
    <property type="entry name" value="HAD-like_SerB"/>
</dbReference>
<dbReference type="SUPFAM" id="SSF56784">
    <property type="entry name" value="HAD-like"/>
    <property type="match status" value="1"/>
</dbReference>
<dbReference type="GO" id="GO:0005737">
    <property type="term" value="C:cytoplasm"/>
    <property type="evidence" value="ECO:0007669"/>
    <property type="project" value="TreeGrafter"/>
</dbReference>
<accession>A0A1H9I3M9</accession>
<dbReference type="Pfam" id="PF12710">
    <property type="entry name" value="HAD"/>
    <property type="match status" value="1"/>
</dbReference>
<evidence type="ECO:0000256" key="1">
    <source>
        <dbReference type="ARBA" id="ARBA00001946"/>
    </source>
</evidence>
<dbReference type="EMBL" id="FOFA01000005">
    <property type="protein sequence ID" value="SEQ69102.1"/>
    <property type="molecule type" value="Genomic_DNA"/>
</dbReference>
<organism evidence="15 16">
    <name type="scientific">Microlunatus flavus</name>
    <dbReference type="NCBI Taxonomy" id="1036181"/>
    <lineage>
        <taxon>Bacteria</taxon>
        <taxon>Bacillati</taxon>
        <taxon>Actinomycetota</taxon>
        <taxon>Actinomycetes</taxon>
        <taxon>Propionibacteriales</taxon>
        <taxon>Propionibacteriaceae</taxon>
        <taxon>Microlunatus</taxon>
    </lineage>
</organism>
<evidence type="ECO:0000313" key="16">
    <source>
        <dbReference type="Proteomes" id="UP000198504"/>
    </source>
</evidence>
<evidence type="ECO:0000256" key="10">
    <source>
        <dbReference type="ARBA" id="ARBA00031693"/>
    </source>
</evidence>
<dbReference type="AlphaFoldDB" id="A0A1H9I3M9"/>
<dbReference type="SFLD" id="SFLDS00003">
    <property type="entry name" value="Haloacid_Dehalogenase"/>
    <property type="match status" value="1"/>
</dbReference>
<evidence type="ECO:0000259" key="14">
    <source>
        <dbReference type="Pfam" id="PF21086"/>
    </source>
</evidence>
<dbReference type="GO" id="GO:0000287">
    <property type="term" value="F:magnesium ion binding"/>
    <property type="evidence" value="ECO:0007669"/>
    <property type="project" value="TreeGrafter"/>
</dbReference>
<dbReference type="SFLD" id="SFLDG01137">
    <property type="entry name" value="C1.6.1:_Phosphoserine_Phosphat"/>
    <property type="match status" value="1"/>
</dbReference>
<dbReference type="Gene3D" id="3.40.50.1000">
    <property type="entry name" value="HAD superfamily/HAD-like"/>
    <property type="match status" value="1"/>
</dbReference>
<evidence type="ECO:0000256" key="11">
    <source>
        <dbReference type="ARBA" id="ARBA00048138"/>
    </source>
</evidence>
<evidence type="ECO:0000256" key="2">
    <source>
        <dbReference type="ARBA" id="ARBA00005135"/>
    </source>
</evidence>
<keyword evidence="6" id="KW-0479">Metal-binding</keyword>
<keyword evidence="5" id="KW-0028">Amino-acid biosynthesis</keyword>
<feature type="domain" description="Phosphoserine phosphatase ACT" evidence="14">
    <location>
        <begin position="96"/>
        <end position="168"/>
    </location>
</feature>
<sequence length="410" mass="43717">MTGHQTVLPLLIRVSGRDRPNLTREVLELLGRAGAVLEDMEQLVVRERLTLDVLVRLDGADDALVRDVLYWGFTHDMQVDFERVAAVSSRAGLMRHAVTVLGRPLTPSSLAAVAEAVAATGGNIDRIVRLATEPVTAYDLVVIAGDVEAMRRALGAVAQAERIDVAVQVNGLERRAKRLVVMDVDSTLIVDEVIELLADEAGCGAEVTEITARAMAGELDFEGSLRERVRLLAGLDEAAVERVRRRIRLTPGARTFVRTLKRLGFVVGVVSGGFTPFTDSLRAELGLDHAYANTLEVRDGRLTGEVLGPVVDRARKAALLTQIAADEGVPLSQTVAVGDGANDLDMLAAAGLGIAFNAKPVVRAQADTTLSVPYLDAILFMLGIRGADVERVTAAEDPAAGATTPTEVRA</sequence>
<dbReference type="Pfam" id="PF13740">
    <property type="entry name" value="ACT_6"/>
    <property type="match status" value="1"/>
</dbReference>
<dbReference type="Gene3D" id="3.30.70.260">
    <property type="match status" value="2"/>
</dbReference>
<evidence type="ECO:0000256" key="3">
    <source>
        <dbReference type="ARBA" id="ARBA00009184"/>
    </source>
</evidence>
<dbReference type="InterPro" id="IPR049148">
    <property type="entry name" value="PSP_ACT"/>
</dbReference>
<dbReference type="InterPro" id="IPR023214">
    <property type="entry name" value="HAD_sf"/>
</dbReference>
<protein>
    <recommendedName>
        <fullName evidence="4">phosphoserine phosphatase</fullName>
        <ecNumber evidence="4">3.1.3.3</ecNumber>
    </recommendedName>
    <alternativeName>
        <fullName evidence="10">O-phosphoserine phosphohydrolase</fullName>
    </alternativeName>
</protein>
<dbReference type="NCBIfam" id="TIGR01488">
    <property type="entry name" value="HAD-SF-IB"/>
    <property type="match status" value="1"/>
</dbReference>
<dbReference type="UniPathway" id="UPA00135">
    <property type="reaction ID" value="UER00198"/>
</dbReference>
<comment type="similarity">
    <text evidence="3">Belongs to the HAD-like hydrolase superfamily. SerB family.</text>
</comment>
<keyword evidence="8" id="KW-0460">Magnesium</keyword>
<dbReference type="PANTHER" id="PTHR43344:SF2">
    <property type="entry name" value="PHOSPHOSERINE PHOSPHATASE"/>
    <property type="match status" value="1"/>
</dbReference>
<evidence type="ECO:0000256" key="4">
    <source>
        <dbReference type="ARBA" id="ARBA00012640"/>
    </source>
</evidence>
<comment type="catalytic activity">
    <reaction evidence="12">
        <text>O-phospho-D-serine + H2O = D-serine + phosphate</text>
        <dbReference type="Rhea" id="RHEA:24873"/>
        <dbReference type="ChEBI" id="CHEBI:15377"/>
        <dbReference type="ChEBI" id="CHEBI:35247"/>
        <dbReference type="ChEBI" id="CHEBI:43474"/>
        <dbReference type="ChEBI" id="CHEBI:58680"/>
        <dbReference type="EC" id="3.1.3.3"/>
    </reaction>
</comment>
<evidence type="ECO:0000256" key="7">
    <source>
        <dbReference type="ARBA" id="ARBA00022801"/>
    </source>
</evidence>
<dbReference type="PANTHER" id="PTHR43344">
    <property type="entry name" value="PHOSPHOSERINE PHOSPHATASE"/>
    <property type="match status" value="1"/>
</dbReference>
<keyword evidence="7" id="KW-0378">Hydrolase</keyword>
<dbReference type="Proteomes" id="UP000198504">
    <property type="component" value="Unassembled WGS sequence"/>
</dbReference>
<evidence type="ECO:0000313" key="15">
    <source>
        <dbReference type="EMBL" id="SEQ69102.1"/>
    </source>
</evidence>
<feature type="active site" description="Nucleophile" evidence="13">
    <location>
        <position position="183"/>
    </location>
</feature>
<comment type="catalytic activity">
    <reaction evidence="11">
        <text>O-phospho-L-serine + H2O = L-serine + phosphate</text>
        <dbReference type="Rhea" id="RHEA:21208"/>
        <dbReference type="ChEBI" id="CHEBI:15377"/>
        <dbReference type="ChEBI" id="CHEBI:33384"/>
        <dbReference type="ChEBI" id="CHEBI:43474"/>
        <dbReference type="ChEBI" id="CHEBI:57524"/>
        <dbReference type="EC" id="3.1.3.3"/>
    </reaction>
</comment>
<evidence type="ECO:0000256" key="6">
    <source>
        <dbReference type="ARBA" id="ARBA00022723"/>
    </source>
</evidence>
<dbReference type="InterPro" id="IPR036412">
    <property type="entry name" value="HAD-like_sf"/>
</dbReference>
<gene>
    <name evidence="15" type="ORF">SAMN05421756_10565</name>
</gene>
<dbReference type="SFLD" id="SFLDG01136">
    <property type="entry name" value="C1.6:_Phosphoserine_Phosphatas"/>
    <property type="match status" value="1"/>
</dbReference>